<name>A0ABS0IA36_9BACT</name>
<dbReference type="InterPro" id="IPR045523">
    <property type="entry name" value="GASH"/>
</dbReference>
<accession>A0ABS0IA36</accession>
<comment type="caution">
    <text evidence="2">The sequence shown here is derived from an EMBL/GenBank/DDBJ whole genome shotgun (WGS) entry which is preliminary data.</text>
</comment>
<sequence>MAQSVLQDFLNQNLISIDQNEEFTFLSKTAADVEKRIGGKKSRIIQATLVAFDPQTIPEEPLVSEVQDMITSKWKAFPSKCHDRPIPYVRAVLLAALQKLAAQPELAGIIWLTASNYLPYADGVERETALLGEFLLDVGNTYQQAVERQWSVGGKTNLPTLPELKQVAITSAVTIKKEYATTKMTLAVNGNEEAGNNNVLSSFQSNYDGQKNIKPSAAWASSFGQLAGGFIKETADIIVNSINKSLAEVASTQQLTSYTEAITDYLRALGEQATQQTAAHNLRSHLLWLKESLYSESQQVSYRQLSVAAGSVALAMDLAALVPAVYPVSVEYFLREVLRAASAAMDTEISITFTELLAAWQVELGKMAEPLPAVVAPEPGRQPLLHFVRALAAGTTQPADFEFLTGLRLTDTLNWQQAGVWLFRELQAAKLASAK</sequence>
<proteinExistence type="predicted"/>
<evidence type="ECO:0000313" key="3">
    <source>
        <dbReference type="Proteomes" id="UP000618931"/>
    </source>
</evidence>
<dbReference type="Proteomes" id="UP000618931">
    <property type="component" value="Unassembled WGS sequence"/>
</dbReference>
<feature type="domain" description="GTPase-associated system helical" evidence="1">
    <location>
        <begin position="6"/>
        <end position="431"/>
    </location>
</feature>
<reference evidence="2 3" key="1">
    <citation type="submission" date="2020-11" db="EMBL/GenBank/DDBJ databases">
        <authorList>
            <person name="Kim M.K."/>
        </authorList>
    </citation>
    <scope>NUCLEOTIDE SEQUENCE [LARGE SCALE GENOMIC DNA]</scope>
    <source>
        <strain evidence="2 3">BT662</strain>
    </source>
</reference>
<keyword evidence="3" id="KW-1185">Reference proteome</keyword>
<gene>
    <name evidence="2" type="ORF">I2H31_21915</name>
</gene>
<dbReference type="Pfam" id="PF19994">
    <property type="entry name" value="GASH"/>
    <property type="match status" value="1"/>
</dbReference>
<protein>
    <recommendedName>
        <fullName evidence="1">GTPase-associated system helical domain-containing protein</fullName>
    </recommendedName>
</protein>
<evidence type="ECO:0000313" key="2">
    <source>
        <dbReference type="EMBL" id="MBF9223774.1"/>
    </source>
</evidence>
<dbReference type="RefSeq" id="WP_196295198.1">
    <property type="nucleotide sequence ID" value="NZ_JADQDM010000018.1"/>
</dbReference>
<evidence type="ECO:0000259" key="1">
    <source>
        <dbReference type="Pfam" id="PF19994"/>
    </source>
</evidence>
<dbReference type="EMBL" id="JADQDM010000018">
    <property type="protein sequence ID" value="MBF9223774.1"/>
    <property type="molecule type" value="Genomic_DNA"/>
</dbReference>
<organism evidence="2 3">
    <name type="scientific">Hymenobacter ruricola</name>
    <dbReference type="NCBI Taxonomy" id="2791023"/>
    <lineage>
        <taxon>Bacteria</taxon>
        <taxon>Pseudomonadati</taxon>
        <taxon>Bacteroidota</taxon>
        <taxon>Cytophagia</taxon>
        <taxon>Cytophagales</taxon>
        <taxon>Hymenobacteraceae</taxon>
        <taxon>Hymenobacter</taxon>
    </lineage>
</organism>